<dbReference type="InterPro" id="IPR029058">
    <property type="entry name" value="AB_hydrolase_fold"/>
</dbReference>
<dbReference type="GO" id="GO:0016787">
    <property type="term" value="F:hydrolase activity"/>
    <property type="evidence" value="ECO:0007669"/>
    <property type="project" value="UniProtKB-KW"/>
</dbReference>
<dbReference type="EMBL" id="NGJT01000017">
    <property type="protein sequence ID" value="RST92218.1"/>
    <property type="molecule type" value="Genomic_DNA"/>
</dbReference>
<gene>
    <name evidence="3" type="ORF">CBF36_09030</name>
</gene>
<dbReference type="PRINTS" id="PR00111">
    <property type="entry name" value="ABHYDROLASE"/>
</dbReference>
<evidence type="ECO:0000256" key="1">
    <source>
        <dbReference type="ARBA" id="ARBA00022801"/>
    </source>
</evidence>
<dbReference type="Pfam" id="PF00561">
    <property type="entry name" value="Abhydrolase_1"/>
    <property type="match status" value="1"/>
</dbReference>
<feature type="domain" description="AB hydrolase-1" evidence="2">
    <location>
        <begin position="30"/>
        <end position="131"/>
    </location>
</feature>
<dbReference type="PANTHER" id="PTHR43798">
    <property type="entry name" value="MONOACYLGLYCEROL LIPASE"/>
    <property type="match status" value="1"/>
</dbReference>
<evidence type="ECO:0000313" key="4">
    <source>
        <dbReference type="Proteomes" id="UP000288490"/>
    </source>
</evidence>
<keyword evidence="4" id="KW-1185">Reference proteome</keyword>
<comment type="caution">
    <text evidence="3">The sequence shown here is derived from an EMBL/GenBank/DDBJ whole genome shotgun (WGS) entry which is preliminary data.</text>
</comment>
<dbReference type="AlphaFoldDB" id="A0A429ZET8"/>
<accession>A0A429ZET8</accession>
<evidence type="ECO:0000259" key="2">
    <source>
        <dbReference type="Pfam" id="PF00561"/>
    </source>
</evidence>
<dbReference type="GO" id="GO:0016020">
    <property type="term" value="C:membrane"/>
    <property type="evidence" value="ECO:0007669"/>
    <property type="project" value="TreeGrafter"/>
</dbReference>
<proteinExistence type="predicted"/>
<dbReference type="InterPro" id="IPR000073">
    <property type="entry name" value="AB_hydrolase_1"/>
</dbReference>
<dbReference type="Proteomes" id="UP000288490">
    <property type="component" value="Unassembled WGS sequence"/>
</dbReference>
<sequence length="236" mass="27164">MIMGESLMEKIISSTDGSHIFYKILGHGSPIFFIHGNSGSHHAFQKQVDAFQKDHQLILMDTRDHGKSTNESNQLDFSAIFSDILTILDNEQIEKVMMVGFSDGANIALSFANYYPERISKMVLISPNIRFDQLKKSKQLLYRSLYAISDQFLRLKKESRVLRLAMKNLPLTKNYRETLKMPILFIFGDRDIIDLNKMTPFVDSLKQAKMVIFNKTGHSILRTRPLLVNKEINSFI</sequence>
<keyword evidence="1" id="KW-0378">Hydrolase</keyword>
<dbReference type="SUPFAM" id="SSF53474">
    <property type="entry name" value="alpha/beta-Hydrolases"/>
    <property type="match status" value="1"/>
</dbReference>
<organism evidence="3 4">
    <name type="scientific">Vagococcus bubulae</name>
    <dbReference type="NCBI Taxonomy" id="1977868"/>
    <lineage>
        <taxon>Bacteria</taxon>
        <taxon>Bacillati</taxon>
        <taxon>Bacillota</taxon>
        <taxon>Bacilli</taxon>
        <taxon>Lactobacillales</taxon>
        <taxon>Enterococcaceae</taxon>
        <taxon>Vagococcus</taxon>
    </lineage>
</organism>
<evidence type="ECO:0000313" key="3">
    <source>
        <dbReference type="EMBL" id="RST92218.1"/>
    </source>
</evidence>
<dbReference type="Gene3D" id="3.40.50.1820">
    <property type="entry name" value="alpha/beta hydrolase"/>
    <property type="match status" value="1"/>
</dbReference>
<dbReference type="PANTHER" id="PTHR43798:SF31">
    <property type="entry name" value="AB HYDROLASE SUPERFAMILY PROTEIN YCLE"/>
    <property type="match status" value="1"/>
</dbReference>
<reference evidence="3 4" key="1">
    <citation type="submission" date="2017-05" db="EMBL/GenBank/DDBJ databases">
        <title>Vagococcus spp. assemblies.</title>
        <authorList>
            <person name="Gulvik C.A."/>
        </authorList>
    </citation>
    <scope>NUCLEOTIDE SEQUENCE [LARGE SCALE GENOMIC DNA]</scope>
    <source>
        <strain evidence="3 4">SS1994</strain>
    </source>
</reference>
<protein>
    <recommendedName>
        <fullName evidence="2">AB hydrolase-1 domain-containing protein</fullName>
    </recommendedName>
</protein>
<dbReference type="InterPro" id="IPR050266">
    <property type="entry name" value="AB_hydrolase_sf"/>
</dbReference>
<name>A0A429ZET8_9ENTE</name>